<protein>
    <submittedName>
        <fullName evidence="11">FtsQ-type POTRA domain-containing protein</fullName>
    </submittedName>
</protein>
<name>A0A7K1LBB8_9ACTN</name>
<keyword evidence="6 9" id="KW-0472">Membrane</keyword>
<dbReference type="Gene3D" id="3.10.20.310">
    <property type="entry name" value="membrane protein fhac"/>
    <property type="match status" value="1"/>
</dbReference>
<dbReference type="GO" id="GO:0005886">
    <property type="term" value="C:plasma membrane"/>
    <property type="evidence" value="ECO:0007669"/>
    <property type="project" value="TreeGrafter"/>
</dbReference>
<feature type="compositionally biased region" description="Low complexity" evidence="8">
    <location>
        <begin position="1"/>
        <end position="13"/>
    </location>
</feature>
<feature type="transmembrane region" description="Helical" evidence="9">
    <location>
        <begin position="40"/>
        <end position="59"/>
    </location>
</feature>
<evidence type="ECO:0000256" key="8">
    <source>
        <dbReference type="SAM" id="MobiDB-lite"/>
    </source>
</evidence>
<proteinExistence type="predicted"/>
<feature type="region of interest" description="Disordered" evidence="8">
    <location>
        <begin position="1"/>
        <end position="33"/>
    </location>
</feature>
<feature type="domain" description="POTRA" evidence="10">
    <location>
        <begin position="64"/>
        <end position="132"/>
    </location>
</feature>
<dbReference type="PROSITE" id="PS51779">
    <property type="entry name" value="POTRA"/>
    <property type="match status" value="1"/>
</dbReference>
<evidence type="ECO:0000256" key="1">
    <source>
        <dbReference type="ARBA" id="ARBA00004370"/>
    </source>
</evidence>
<evidence type="ECO:0000313" key="11">
    <source>
        <dbReference type="EMBL" id="MUN41718.1"/>
    </source>
</evidence>
<keyword evidence="12" id="KW-1185">Reference proteome</keyword>
<dbReference type="RefSeq" id="WP_156220932.1">
    <property type="nucleotide sequence ID" value="NZ_WOFH01000016.1"/>
</dbReference>
<keyword evidence="4 9" id="KW-0812">Transmembrane</keyword>
<comment type="subcellular location">
    <subcellularLocation>
        <location evidence="1">Membrane</location>
    </subcellularLocation>
</comment>
<accession>A0A7K1LBB8</accession>
<dbReference type="EMBL" id="WOFH01000016">
    <property type="protein sequence ID" value="MUN41718.1"/>
    <property type="molecule type" value="Genomic_DNA"/>
</dbReference>
<dbReference type="GO" id="GO:0051301">
    <property type="term" value="P:cell division"/>
    <property type="evidence" value="ECO:0007669"/>
    <property type="project" value="UniProtKB-KW"/>
</dbReference>
<evidence type="ECO:0000259" key="10">
    <source>
        <dbReference type="PROSITE" id="PS51779"/>
    </source>
</evidence>
<evidence type="ECO:0000256" key="3">
    <source>
        <dbReference type="ARBA" id="ARBA00022618"/>
    </source>
</evidence>
<organism evidence="11 12">
    <name type="scientific">Actinomadura litoris</name>
    <dbReference type="NCBI Taxonomy" id="2678616"/>
    <lineage>
        <taxon>Bacteria</taxon>
        <taxon>Bacillati</taxon>
        <taxon>Actinomycetota</taxon>
        <taxon>Actinomycetes</taxon>
        <taxon>Streptosporangiales</taxon>
        <taxon>Thermomonosporaceae</taxon>
        <taxon>Actinomadura</taxon>
    </lineage>
</organism>
<evidence type="ECO:0000256" key="7">
    <source>
        <dbReference type="ARBA" id="ARBA00023306"/>
    </source>
</evidence>
<dbReference type="Pfam" id="PF08478">
    <property type="entry name" value="POTRA_1"/>
    <property type="match status" value="1"/>
</dbReference>
<evidence type="ECO:0000313" key="12">
    <source>
        <dbReference type="Proteomes" id="UP000432015"/>
    </source>
</evidence>
<keyword evidence="7" id="KW-0131">Cell cycle</keyword>
<dbReference type="AlphaFoldDB" id="A0A7K1LBB8"/>
<keyword evidence="5 9" id="KW-1133">Transmembrane helix</keyword>
<dbReference type="Proteomes" id="UP000432015">
    <property type="component" value="Unassembled WGS sequence"/>
</dbReference>
<dbReference type="InterPro" id="IPR013685">
    <property type="entry name" value="POTRA_FtsQ_type"/>
</dbReference>
<dbReference type="PANTHER" id="PTHR37820:SF1">
    <property type="entry name" value="CELL DIVISION PROTEIN FTSQ"/>
    <property type="match status" value="1"/>
</dbReference>
<evidence type="ECO:0000256" key="2">
    <source>
        <dbReference type="ARBA" id="ARBA00022475"/>
    </source>
</evidence>
<evidence type="ECO:0000256" key="5">
    <source>
        <dbReference type="ARBA" id="ARBA00022989"/>
    </source>
</evidence>
<keyword evidence="3" id="KW-0132">Cell division</keyword>
<dbReference type="PANTHER" id="PTHR37820">
    <property type="entry name" value="CELL DIVISION PROTEIN DIVIB"/>
    <property type="match status" value="1"/>
</dbReference>
<dbReference type="InterPro" id="IPR050487">
    <property type="entry name" value="FtsQ_DivIB"/>
</dbReference>
<evidence type="ECO:0000256" key="9">
    <source>
        <dbReference type="SAM" id="Phobius"/>
    </source>
</evidence>
<comment type="caution">
    <text evidence="11">The sequence shown here is derived from an EMBL/GenBank/DDBJ whole genome shotgun (WGS) entry which is preliminary data.</text>
</comment>
<reference evidence="11 12" key="1">
    <citation type="submission" date="2019-11" db="EMBL/GenBank/DDBJ databases">
        <authorList>
            <person name="Cao P."/>
        </authorList>
    </citation>
    <scope>NUCLEOTIDE SEQUENCE [LARGE SCALE GENOMIC DNA]</scope>
    <source>
        <strain evidence="11 12">NEAU-AAG5</strain>
    </source>
</reference>
<dbReference type="Pfam" id="PF03799">
    <property type="entry name" value="FtsQ_DivIB_C"/>
    <property type="match status" value="1"/>
</dbReference>
<evidence type="ECO:0000256" key="4">
    <source>
        <dbReference type="ARBA" id="ARBA00022692"/>
    </source>
</evidence>
<dbReference type="InterPro" id="IPR005548">
    <property type="entry name" value="Cell_div_FtsQ/DivIB_C"/>
</dbReference>
<gene>
    <name evidence="11" type="ORF">GNZ18_34805</name>
</gene>
<dbReference type="InterPro" id="IPR034746">
    <property type="entry name" value="POTRA"/>
</dbReference>
<evidence type="ECO:0000256" key="6">
    <source>
        <dbReference type="ARBA" id="ARBA00023136"/>
    </source>
</evidence>
<sequence length="259" mass="27456">MTALPPETETETGTGERPETGAVGADPAPRGRRRPSRWKAAFAALLVLGVLAAVTWVLLGSRLLVVRDVEVSGARLVQPDRVVAAAGVRLGVPMVRLDTGAVRARVEGLREVESARVERRWPATVRVIVRERVPVAVLRRGGSYQQIDRFGVTVVEGASRPAGLPTLTVASPGPSDPATLAALRVLTDLPGRLRTRLTDVAATGPGDVVLHLSDGPVVVWGPAERAAEKVRLLEALRRTAAGRAARTIDVSSPEVVTTR</sequence>
<keyword evidence="2" id="KW-1003">Cell membrane</keyword>